<feature type="non-terminal residue" evidence="2">
    <location>
        <position position="1"/>
    </location>
</feature>
<protein>
    <submittedName>
        <fullName evidence="2">Uncharacterized protein</fullName>
    </submittedName>
</protein>
<proteinExistence type="predicted"/>
<gene>
    <name evidence="2" type="ORF">S01H4_27580</name>
</gene>
<dbReference type="AlphaFoldDB" id="X1B9B0"/>
<sequence>SEIAEARRKRLGEYANPKKTNHKQKKPKSPEDMDTAELRADVYKEVYGT</sequence>
<organism evidence="2">
    <name type="scientific">marine sediment metagenome</name>
    <dbReference type="NCBI Taxonomy" id="412755"/>
    <lineage>
        <taxon>unclassified sequences</taxon>
        <taxon>metagenomes</taxon>
        <taxon>ecological metagenomes</taxon>
    </lineage>
</organism>
<feature type="compositionally biased region" description="Basic and acidic residues" evidence="1">
    <location>
        <begin position="28"/>
        <end position="38"/>
    </location>
</feature>
<name>X1B9B0_9ZZZZ</name>
<evidence type="ECO:0000313" key="2">
    <source>
        <dbReference type="EMBL" id="GAG77877.1"/>
    </source>
</evidence>
<dbReference type="EMBL" id="BART01013508">
    <property type="protein sequence ID" value="GAG77877.1"/>
    <property type="molecule type" value="Genomic_DNA"/>
</dbReference>
<accession>X1B9B0</accession>
<feature type="region of interest" description="Disordered" evidence="1">
    <location>
        <begin position="1"/>
        <end position="38"/>
    </location>
</feature>
<comment type="caution">
    <text evidence="2">The sequence shown here is derived from an EMBL/GenBank/DDBJ whole genome shotgun (WGS) entry which is preliminary data.</text>
</comment>
<reference evidence="2" key="1">
    <citation type="journal article" date="2014" name="Front. Microbiol.">
        <title>High frequency of phylogenetically diverse reductive dehalogenase-homologous genes in deep subseafloor sedimentary metagenomes.</title>
        <authorList>
            <person name="Kawai M."/>
            <person name="Futagami T."/>
            <person name="Toyoda A."/>
            <person name="Takaki Y."/>
            <person name="Nishi S."/>
            <person name="Hori S."/>
            <person name="Arai W."/>
            <person name="Tsubouchi T."/>
            <person name="Morono Y."/>
            <person name="Uchiyama I."/>
            <person name="Ito T."/>
            <person name="Fujiyama A."/>
            <person name="Inagaki F."/>
            <person name="Takami H."/>
        </authorList>
    </citation>
    <scope>NUCLEOTIDE SEQUENCE</scope>
    <source>
        <strain evidence="2">Expedition CK06-06</strain>
    </source>
</reference>
<evidence type="ECO:0000256" key="1">
    <source>
        <dbReference type="SAM" id="MobiDB-lite"/>
    </source>
</evidence>